<gene>
    <name evidence="4" type="ORF">H9867_09825</name>
</gene>
<name>A0A9D1S1X8_9CORY</name>
<protein>
    <submittedName>
        <fullName evidence="4">Ig-like domain-containing protein</fullName>
    </submittedName>
</protein>
<feature type="domain" description="DIP2116-like N-terminal" evidence="3">
    <location>
        <begin position="38"/>
        <end position="196"/>
    </location>
</feature>
<dbReference type="InterPro" id="IPR054313">
    <property type="entry name" value="DIP2116-like_N"/>
</dbReference>
<organism evidence="4 5">
    <name type="scientific">Candidatus Corynebacterium gallistercoris</name>
    <dbReference type="NCBI Taxonomy" id="2838530"/>
    <lineage>
        <taxon>Bacteria</taxon>
        <taxon>Bacillati</taxon>
        <taxon>Actinomycetota</taxon>
        <taxon>Actinomycetes</taxon>
        <taxon>Mycobacteriales</taxon>
        <taxon>Corynebacteriaceae</taxon>
        <taxon>Corynebacterium</taxon>
    </lineage>
</organism>
<evidence type="ECO:0000313" key="5">
    <source>
        <dbReference type="Proteomes" id="UP000824189"/>
    </source>
</evidence>
<feature type="chain" id="PRO_5039109990" evidence="2">
    <location>
        <begin position="30"/>
        <end position="536"/>
    </location>
</feature>
<feature type="region of interest" description="Disordered" evidence="1">
    <location>
        <begin position="484"/>
        <end position="504"/>
    </location>
</feature>
<evidence type="ECO:0000256" key="1">
    <source>
        <dbReference type="SAM" id="MobiDB-lite"/>
    </source>
</evidence>
<evidence type="ECO:0000313" key="4">
    <source>
        <dbReference type="EMBL" id="HIW96757.1"/>
    </source>
</evidence>
<dbReference type="Gene3D" id="2.60.40.10">
    <property type="entry name" value="Immunoglobulins"/>
    <property type="match status" value="1"/>
</dbReference>
<dbReference type="Gene3D" id="2.60.40.2260">
    <property type="match status" value="1"/>
</dbReference>
<comment type="caution">
    <text evidence="4">The sequence shown here is derived from an EMBL/GenBank/DDBJ whole genome shotgun (WGS) entry which is preliminary data.</text>
</comment>
<dbReference type="Pfam" id="PF22089">
    <property type="entry name" value="DIP2116-like_N"/>
    <property type="match status" value="1"/>
</dbReference>
<dbReference type="AlphaFoldDB" id="A0A9D1S1X8"/>
<sequence>MNARTRGLSAVLVAATTAAGLMIPTTALATPVKTNIPLACAVDAGSLGGKFDYQTTVDVSVDSRANVQAGEEFNARVALNKVVIDNDQISRLGSVTMTSSAVKVAVEGDVELVDPSAGVTLENGVLTFADKLSAAKSGNTINITAPVQRVKLRAKSETPVAFKTVADTVTGQLRGSAFVLNINIAAACTTTEGVRLNQETDPEVDEGAVSLAVAEEITADAATVSATATVGERTGSVQFYVDNRPVGDPVVVAEGKATADLPITAAGSHSVVARFIDDAGKNPLEDASATVVKALQGIRSNGKAADADSYSGTINGQTGTLEAPVVVTPGSTVTVQGQMTTSAGRNYEYGLNAPEGVTYVDGTGTFVGGGSVVTTRGDVFTGALGYFDPQWGKNGNPQVNAGYVGMHSTNTYNVFGRPRNIEAQFVIPEGLAPGLYQFDFGAYKYTAGLNVLTPLPGGVFKVEDANPATIPPRDIPVEIDEEPIIDDNGDEDKGQGSSGSSTSSGGGILDFFRNLGAIFTKVWEWFLGLFGGNKQG</sequence>
<dbReference type="Gene3D" id="2.60.40.2270">
    <property type="match status" value="1"/>
</dbReference>
<evidence type="ECO:0000259" key="3">
    <source>
        <dbReference type="Pfam" id="PF22089"/>
    </source>
</evidence>
<accession>A0A9D1S1X8</accession>
<keyword evidence="2" id="KW-0732">Signal</keyword>
<evidence type="ECO:0000256" key="2">
    <source>
        <dbReference type="SAM" id="SignalP"/>
    </source>
</evidence>
<reference evidence="4" key="2">
    <citation type="submission" date="2021-04" db="EMBL/GenBank/DDBJ databases">
        <authorList>
            <person name="Gilroy R."/>
        </authorList>
    </citation>
    <scope>NUCLEOTIDE SEQUENCE</scope>
    <source>
        <strain evidence="4">4376</strain>
    </source>
</reference>
<dbReference type="GO" id="GO:0005975">
    <property type="term" value="P:carbohydrate metabolic process"/>
    <property type="evidence" value="ECO:0007669"/>
    <property type="project" value="UniProtKB-ARBA"/>
</dbReference>
<reference evidence="4" key="1">
    <citation type="journal article" date="2021" name="PeerJ">
        <title>Extensive microbial diversity within the chicken gut microbiome revealed by metagenomics and culture.</title>
        <authorList>
            <person name="Gilroy R."/>
            <person name="Ravi A."/>
            <person name="Getino M."/>
            <person name="Pursley I."/>
            <person name="Horton D.L."/>
            <person name="Alikhan N.F."/>
            <person name="Baker D."/>
            <person name="Gharbi K."/>
            <person name="Hall N."/>
            <person name="Watson M."/>
            <person name="Adriaenssens E.M."/>
            <person name="Foster-Nyarko E."/>
            <person name="Jarju S."/>
            <person name="Secka A."/>
            <person name="Antonio M."/>
            <person name="Oren A."/>
            <person name="Chaudhuri R.R."/>
            <person name="La Ragione R."/>
            <person name="Hildebrand F."/>
            <person name="Pallen M.J."/>
        </authorList>
    </citation>
    <scope>NUCLEOTIDE SEQUENCE</scope>
    <source>
        <strain evidence="4">4376</strain>
    </source>
</reference>
<dbReference type="Proteomes" id="UP000824189">
    <property type="component" value="Unassembled WGS sequence"/>
</dbReference>
<dbReference type="InterPro" id="IPR013783">
    <property type="entry name" value="Ig-like_fold"/>
</dbReference>
<proteinExistence type="predicted"/>
<feature type="signal peptide" evidence="2">
    <location>
        <begin position="1"/>
        <end position="29"/>
    </location>
</feature>
<dbReference type="EMBL" id="DXFZ01000115">
    <property type="protein sequence ID" value="HIW96757.1"/>
    <property type="molecule type" value="Genomic_DNA"/>
</dbReference>